<dbReference type="AlphaFoldDB" id="A0A1I3UDR4"/>
<keyword evidence="2" id="KW-1185">Reference proteome</keyword>
<reference evidence="2" key="1">
    <citation type="submission" date="2016-10" db="EMBL/GenBank/DDBJ databases">
        <authorList>
            <person name="Varghese N."/>
            <person name="Submissions S."/>
        </authorList>
    </citation>
    <scope>NUCLEOTIDE SEQUENCE [LARGE SCALE GENOMIC DNA]</scope>
    <source>
        <strain evidence="2">DSM 5918</strain>
    </source>
</reference>
<proteinExistence type="predicted"/>
<organism evidence="1 2">
    <name type="scientific">Desulfomicrobium apsheronum</name>
    <dbReference type="NCBI Taxonomy" id="52560"/>
    <lineage>
        <taxon>Bacteria</taxon>
        <taxon>Pseudomonadati</taxon>
        <taxon>Thermodesulfobacteriota</taxon>
        <taxon>Desulfovibrionia</taxon>
        <taxon>Desulfovibrionales</taxon>
        <taxon>Desulfomicrobiaceae</taxon>
        <taxon>Desulfomicrobium</taxon>
    </lineage>
</organism>
<evidence type="ECO:0000313" key="1">
    <source>
        <dbReference type="EMBL" id="SFJ80789.1"/>
    </source>
</evidence>
<dbReference type="OrthoDB" id="9790372at2"/>
<dbReference type="Proteomes" id="UP000198635">
    <property type="component" value="Unassembled WGS sequence"/>
</dbReference>
<dbReference type="STRING" id="52560.SAMN04488082_107117"/>
<dbReference type="InterPro" id="IPR003772">
    <property type="entry name" value="YceD"/>
</dbReference>
<evidence type="ECO:0008006" key="3">
    <source>
        <dbReference type="Google" id="ProtNLM"/>
    </source>
</evidence>
<sequence length="176" mass="19838">MVEHWIGLTDLPAQGREFSFDDQDVWRELWQEFHYDMEIVTPLSATLSIAPQPDGYLIKGHIEGTVRTVCHRCLEDAEVIIDHDFDTYEAHEDVDLLDDEPSHLRNIDTGWELDAAGLLWEEFLLALPEKILCADTCLGLCPQCGKNRNLESCACSSPDSQSPLAKALQGLKIKTN</sequence>
<protein>
    <recommendedName>
        <fullName evidence="3">Metal-binding protein</fullName>
    </recommendedName>
</protein>
<evidence type="ECO:0000313" key="2">
    <source>
        <dbReference type="Proteomes" id="UP000198635"/>
    </source>
</evidence>
<dbReference type="RefSeq" id="WP_092374398.1">
    <property type="nucleotide sequence ID" value="NZ_FORX01000007.1"/>
</dbReference>
<name>A0A1I3UDR4_9BACT</name>
<dbReference type="EMBL" id="FORX01000007">
    <property type="protein sequence ID" value="SFJ80789.1"/>
    <property type="molecule type" value="Genomic_DNA"/>
</dbReference>
<dbReference type="Pfam" id="PF02620">
    <property type="entry name" value="YceD"/>
    <property type="match status" value="1"/>
</dbReference>
<accession>A0A1I3UDR4</accession>
<gene>
    <name evidence="1" type="ORF">SAMN04488082_107117</name>
</gene>